<gene>
    <name evidence="2" type="ORF">UFOVP545_2</name>
</gene>
<sequence length="47" mass="5064">MLNVMRVTIGISLTIFGTFAGLSVGEPALGLFALFASIMFLKADWSR</sequence>
<keyword evidence="1" id="KW-0812">Transmembrane</keyword>
<name>A0A6J5MWI0_9CAUD</name>
<reference evidence="2" key="1">
    <citation type="submission" date="2020-04" db="EMBL/GenBank/DDBJ databases">
        <authorList>
            <person name="Chiriac C."/>
            <person name="Salcher M."/>
            <person name="Ghai R."/>
            <person name="Kavagutti S V."/>
        </authorList>
    </citation>
    <scope>NUCLEOTIDE SEQUENCE</scope>
</reference>
<proteinExistence type="predicted"/>
<accession>A0A6J5MWI0</accession>
<dbReference type="EMBL" id="LR796521">
    <property type="protein sequence ID" value="CAB4149486.1"/>
    <property type="molecule type" value="Genomic_DNA"/>
</dbReference>
<keyword evidence="1" id="KW-0472">Membrane</keyword>
<organism evidence="2">
    <name type="scientific">uncultured Caudovirales phage</name>
    <dbReference type="NCBI Taxonomy" id="2100421"/>
    <lineage>
        <taxon>Viruses</taxon>
        <taxon>Duplodnaviria</taxon>
        <taxon>Heunggongvirae</taxon>
        <taxon>Uroviricota</taxon>
        <taxon>Caudoviricetes</taxon>
        <taxon>Peduoviridae</taxon>
        <taxon>Maltschvirus</taxon>
        <taxon>Maltschvirus maltsch</taxon>
    </lineage>
</organism>
<protein>
    <submittedName>
        <fullName evidence="2">Uncharacterized protein</fullName>
    </submittedName>
</protein>
<evidence type="ECO:0000256" key="1">
    <source>
        <dbReference type="SAM" id="Phobius"/>
    </source>
</evidence>
<keyword evidence="1" id="KW-1133">Transmembrane helix</keyword>
<feature type="transmembrane region" description="Helical" evidence="1">
    <location>
        <begin position="15"/>
        <end position="41"/>
    </location>
</feature>
<evidence type="ECO:0000313" key="2">
    <source>
        <dbReference type="EMBL" id="CAB4149486.1"/>
    </source>
</evidence>